<sequence>MNSIFKPVEGSPVARTNMLSVSDSIDDVIHRLVEFDRPLGKVCFGILVCQRESGEGNEKYFRRFDRAIKQYIRTELGLDSKTEVKYSRGRITQSKAVFFYLGNKPTNTDGLLVELEENSISVQKAVQVLLSLLIKLDYLEEAAEIYDIQPALYNDEMFVGAFIRDTKSDGNVIIEALSYEIYYSDFDEISLSLHREVFDCSLVDTFVAEGEHGAIVFRSKKSMFRVNERLNATKESQRVYMGLTLKAREDEEKKLLSRYDNSVNYHQIDIQNKIISIFSEAGINHEPVVFCADHVCEEFVNPDQSYSDELVIIDCLSCYETDEIKSSFHDHLLTEFNASSVIPLHDAPSMAAIERNDKNYLVVNQLNRSKGTSIRIQSEGKELKSFSKALAKKTSQSDIELDYYTEAKLERLSQEISCVMQGVDVFKVSKKVKSAGGDTADSSLELKKLNKNIIKKVRNEIWLKESVFRKKQVSGFSLPEANLELFYVRRFNLGRRYRTYVSVVGVTTGEPGVKINSHKRYDDQTAGRFSFEYDFLQPVTMPWADSIFEGLRDNHFFIHDKDSGQILNSYHSARVPNVIGNTAFDNVERSRTAEGISRTNKVEETPLPYYLTYSSKGTRYRTFIQDCGTDGARYFVTKQQPAQETMDKQSLTRNVLVFDREGNKLAPLEQPVTQIFFSSLTFDLLNNSESSKKSILQKITELYIEN</sequence>
<dbReference type="OrthoDB" id="6464179at2"/>
<keyword evidence="2" id="KW-1185">Reference proteome</keyword>
<accession>A0A3P1SM97</accession>
<dbReference type="EMBL" id="RQXV01000008">
    <property type="protein sequence ID" value="RRC98266.1"/>
    <property type="molecule type" value="Genomic_DNA"/>
</dbReference>
<proteinExistence type="predicted"/>
<reference evidence="1 2" key="1">
    <citation type="submission" date="2018-11" db="EMBL/GenBank/DDBJ databases">
        <title>The draft genome sequence of Amphritea balenae JAMM 1525T.</title>
        <authorList>
            <person name="Fang Z."/>
            <person name="Zhang Y."/>
            <person name="Han X."/>
        </authorList>
    </citation>
    <scope>NUCLEOTIDE SEQUENCE [LARGE SCALE GENOMIC DNA]</scope>
    <source>
        <strain evidence="1 2">JAMM 1525</strain>
    </source>
</reference>
<gene>
    <name evidence="1" type="ORF">EHS89_14335</name>
</gene>
<dbReference type="RefSeq" id="WP_124926846.1">
    <property type="nucleotide sequence ID" value="NZ_BMOH01000007.1"/>
</dbReference>
<dbReference type="AlphaFoldDB" id="A0A3P1SM97"/>
<evidence type="ECO:0000313" key="1">
    <source>
        <dbReference type="EMBL" id="RRC98266.1"/>
    </source>
</evidence>
<evidence type="ECO:0000313" key="2">
    <source>
        <dbReference type="Proteomes" id="UP000267535"/>
    </source>
</evidence>
<comment type="caution">
    <text evidence="1">The sequence shown here is derived from an EMBL/GenBank/DDBJ whole genome shotgun (WGS) entry which is preliminary data.</text>
</comment>
<dbReference type="Proteomes" id="UP000267535">
    <property type="component" value="Unassembled WGS sequence"/>
</dbReference>
<name>A0A3P1SM97_9GAMM</name>
<protein>
    <submittedName>
        <fullName evidence="1">Uncharacterized protein</fullName>
    </submittedName>
</protein>
<organism evidence="1 2">
    <name type="scientific">Amphritea balenae</name>
    <dbReference type="NCBI Taxonomy" id="452629"/>
    <lineage>
        <taxon>Bacteria</taxon>
        <taxon>Pseudomonadati</taxon>
        <taxon>Pseudomonadota</taxon>
        <taxon>Gammaproteobacteria</taxon>
        <taxon>Oceanospirillales</taxon>
        <taxon>Oceanospirillaceae</taxon>
        <taxon>Amphritea</taxon>
    </lineage>
</organism>